<dbReference type="AlphaFoldDB" id="A0A9X4LYZ3"/>
<dbReference type="EMBL" id="JANRHA010000002">
    <property type="protein sequence ID" value="MDG3013772.1"/>
    <property type="molecule type" value="Genomic_DNA"/>
</dbReference>
<evidence type="ECO:0000259" key="7">
    <source>
        <dbReference type="Pfam" id="PF04545"/>
    </source>
</evidence>
<evidence type="ECO:0000256" key="4">
    <source>
        <dbReference type="ARBA" id="ARBA00023163"/>
    </source>
</evidence>
<dbReference type="Gene3D" id="1.20.120.1810">
    <property type="match status" value="1"/>
</dbReference>
<dbReference type="InterPro" id="IPR014284">
    <property type="entry name" value="RNA_pol_sigma-70_dom"/>
</dbReference>
<feature type="domain" description="RNA polymerase sigma-70 region 3" evidence="5">
    <location>
        <begin position="127"/>
        <end position="191"/>
    </location>
</feature>
<protein>
    <submittedName>
        <fullName evidence="8">SigB/SigF/SigG family RNA polymerase sigma factor</fullName>
    </submittedName>
</protein>
<keyword evidence="9" id="KW-1185">Reference proteome</keyword>
<dbReference type="InterPro" id="IPR007630">
    <property type="entry name" value="RNA_pol_sigma70_r4"/>
</dbReference>
<evidence type="ECO:0000259" key="5">
    <source>
        <dbReference type="Pfam" id="PF04539"/>
    </source>
</evidence>
<keyword evidence="4" id="KW-0804">Transcription</keyword>
<gene>
    <name evidence="8" type="ORF">NVS88_04275</name>
</gene>
<dbReference type="Proteomes" id="UP001152755">
    <property type="component" value="Unassembled WGS sequence"/>
</dbReference>
<dbReference type="InterPro" id="IPR013325">
    <property type="entry name" value="RNA_pol_sigma_r2"/>
</dbReference>
<dbReference type="GO" id="GO:0003677">
    <property type="term" value="F:DNA binding"/>
    <property type="evidence" value="ECO:0007669"/>
    <property type="project" value="UniProtKB-KW"/>
</dbReference>
<evidence type="ECO:0000313" key="8">
    <source>
        <dbReference type="EMBL" id="MDG3013772.1"/>
    </source>
</evidence>
<name>A0A9X4LYZ3_9ACTN</name>
<dbReference type="Pfam" id="PF04542">
    <property type="entry name" value="Sigma70_r2"/>
    <property type="match status" value="1"/>
</dbReference>
<dbReference type="Pfam" id="PF04545">
    <property type="entry name" value="Sigma70_r4"/>
    <property type="match status" value="1"/>
</dbReference>
<dbReference type="NCBIfam" id="TIGR02980">
    <property type="entry name" value="SigBFG"/>
    <property type="match status" value="1"/>
</dbReference>
<keyword evidence="1" id="KW-0805">Transcription regulation</keyword>
<reference evidence="8" key="1">
    <citation type="submission" date="2022-08" db="EMBL/GenBank/DDBJ databases">
        <title>Genome analysis of Corynebacteriales strain.</title>
        <authorList>
            <person name="Lee S.D."/>
        </authorList>
    </citation>
    <scope>NUCLEOTIDE SEQUENCE</scope>
    <source>
        <strain evidence="8">D3-21</strain>
    </source>
</reference>
<comment type="caution">
    <text evidence="8">The sequence shown here is derived from an EMBL/GenBank/DDBJ whole genome shotgun (WGS) entry which is preliminary data.</text>
</comment>
<dbReference type="GO" id="GO:0016987">
    <property type="term" value="F:sigma factor activity"/>
    <property type="evidence" value="ECO:0007669"/>
    <property type="project" value="UniProtKB-KW"/>
</dbReference>
<dbReference type="InterPro" id="IPR007627">
    <property type="entry name" value="RNA_pol_sigma70_r2"/>
</dbReference>
<evidence type="ECO:0000259" key="6">
    <source>
        <dbReference type="Pfam" id="PF04542"/>
    </source>
</evidence>
<dbReference type="NCBIfam" id="TIGR02937">
    <property type="entry name" value="sigma70-ECF"/>
    <property type="match status" value="1"/>
</dbReference>
<dbReference type="InterPro" id="IPR014322">
    <property type="entry name" value="RNA_pol_sigma-B/F/G"/>
</dbReference>
<keyword evidence="3" id="KW-0238">DNA-binding</keyword>
<sequence length="269" mass="30008">MRGESRGRGRSPTASDDYADVLASFEKLAACESPEKRRTLRDGIVERCLPLAAHIARRFQGRGEPYDDLLQVASLGLVNAVNRFDVDRGADFVSFAVPTIMGEVRRHFRDAGWAMRVPRRMKEMHLQISAAVSTLSQRLGRAPTAKEIAAELGVDVAEVSEGLLAGSAYQTISADAAIGDRNDDMPMLETLGEEDRELEKVEYYAAVRPILEKLPERERRILTLRFFRSMTQTQIAEQMGISQMHVSRILARTLARVRSELDAQGHEAP</sequence>
<dbReference type="InterPro" id="IPR007624">
    <property type="entry name" value="RNA_pol_sigma70_r3"/>
</dbReference>
<evidence type="ECO:0000256" key="1">
    <source>
        <dbReference type="ARBA" id="ARBA00023015"/>
    </source>
</evidence>
<dbReference type="RefSeq" id="WP_332519283.1">
    <property type="nucleotide sequence ID" value="NZ_JANRHA010000002.1"/>
</dbReference>
<feature type="domain" description="RNA polymerase sigma-70 region 2" evidence="6">
    <location>
        <begin position="44"/>
        <end position="113"/>
    </location>
</feature>
<dbReference type="PRINTS" id="PR00046">
    <property type="entry name" value="SIGMA70FCT"/>
</dbReference>
<keyword evidence="2" id="KW-0731">Sigma factor</keyword>
<dbReference type="InterPro" id="IPR000943">
    <property type="entry name" value="RNA_pol_sigma70"/>
</dbReference>
<dbReference type="Gene3D" id="1.10.10.10">
    <property type="entry name" value="Winged helix-like DNA-binding domain superfamily/Winged helix DNA-binding domain"/>
    <property type="match status" value="2"/>
</dbReference>
<dbReference type="CDD" id="cd06171">
    <property type="entry name" value="Sigma70_r4"/>
    <property type="match status" value="1"/>
</dbReference>
<organism evidence="8 9">
    <name type="scientific">Speluncibacter jeojiensis</name>
    <dbReference type="NCBI Taxonomy" id="2710754"/>
    <lineage>
        <taxon>Bacteria</taxon>
        <taxon>Bacillati</taxon>
        <taxon>Actinomycetota</taxon>
        <taxon>Actinomycetes</taxon>
        <taxon>Mycobacteriales</taxon>
        <taxon>Speluncibacteraceae</taxon>
        <taxon>Speluncibacter</taxon>
    </lineage>
</organism>
<accession>A0A9X4LYZ3</accession>
<dbReference type="NCBIfam" id="NF005514">
    <property type="entry name" value="PRK07122.1"/>
    <property type="match status" value="1"/>
</dbReference>
<dbReference type="InterPro" id="IPR013324">
    <property type="entry name" value="RNA_pol_sigma_r3/r4-like"/>
</dbReference>
<dbReference type="SUPFAM" id="SSF88946">
    <property type="entry name" value="Sigma2 domain of RNA polymerase sigma factors"/>
    <property type="match status" value="1"/>
</dbReference>
<feature type="domain" description="RNA polymerase sigma-70 region 4" evidence="7">
    <location>
        <begin position="211"/>
        <end position="258"/>
    </location>
</feature>
<evidence type="ECO:0000256" key="2">
    <source>
        <dbReference type="ARBA" id="ARBA00023082"/>
    </source>
</evidence>
<dbReference type="GO" id="GO:0006352">
    <property type="term" value="P:DNA-templated transcription initiation"/>
    <property type="evidence" value="ECO:0007669"/>
    <property type="project" value="InterPro"/>
</dbReference>
<evidence type="ECO:0000256" key="3">
    <source>
        <dbReference type="ARBA" id="ARBA00023125"/>
    </source>
</evidence>
<dbReference type="SUPFAM" id="SSF88659">
    <property type="entry name" value="Sigma3 and sigma4 domains of RNA polymerase sigma factors"/>
    <property type="match status" value="2"/>
</dbReference>
<dbReference type="Pfam" id="PF04539">
    <property type="entry name" value="Sigma70_r3"/>
    <property type="match status" value="1"/>
</dbReference>
<dbReference type="PANTHER" id="PTHR30385:SF4">
    <property type="entry name" value="RNA POLYMERASE SIGMA-E FACTOR"/>
    <property type="match status" value="1"/>
</dbReference>
<dbReference type="InterPro" id="IPR036388">
    <property type="entry name" value="WH-like_DNA-bd_sf"/>
</dbReference>
<dbReference type="PANTHER" id="PTHR30385">
    <property type="entry name" value="SIGMA FACTOR F FLAGELLAR"/>
    <property type="match status" value="1"/>
</dbReference>
<proteinExistence type="predicted"/>
<evidence type="ECO:0000313" key="9">
    <source>
        <dbReference type="Proteomes" id="UP001152755"/>
    </source>
</evidence>